<dbReference type="InterPro" id="IPR057309">
    <property type="entry name" value="PcsB_CC"/>
</dbReference>
<dbReference type="PANTHER" id="PTHR39160">
    <property type="entry name" value="CELL WALL-BINDING PROTEIN YOCH"/>
    <property type="match status" value="1"/>
</dbReference>
<evidence type="ECO:0000313" key="7">
    <source>
        <dbReference type="EMBL" id="MFC4651897.1"/>
    </source>
</evidence>
<dbReference type="PANTHER" id="PTHR39160:SF6">
    <property type="entry name" value="CELL WALL-BINDING PROTEIN YOCH"/>
    <property type="match status" value="1"/>
</dbReference>
<feature type="signal peptide" evidence="4">
    <location>
        <begin position="1"/>
        <end position="30"/>
    </location>
</feature>
<feature type="domain" description="3D" evidence="5">
    <location>
        <begin position="311"/>
        <end position="370"/>
    </location>
</feature>
<feature type="domain" description="Peptidoglycan hydrolase PcsB coiled-coil" evidence="6">
    <location>
        <begin position="98"/>
        <end position="158"/>
    </location>
</feature>
<dbReference type="CDD" id="cd22786">
    <property type="entry name" value="DPBB_YuiC-like"/>
    <property type="match status" value="1"/>
</dbReference>
<dbReference type="InterPro" id="IPR036908">
    <property type="entry name" value="RlpA-like_sf"/>
</dbReference>
<feature type="chain" id="PRO_5046595697" evidence="4">
    <location>
        <begin position="31"/>
        <end position="371"/>
    </location>
</feature>
<keyword evidence="2" id="KW-0175">Coiled coil</keyword>
<keyword evidence="8" id="KW-1185">Reference proteome</keyword>
<feature type="coiled-coil region" evidence="2">
    <location>
        <begin position="154"/>
        <end position="230"/>
    </location>
</feature>
<comment type="caution">
    <text evidence="7">The sequence shown here is derived from an EMBL/GenBank/DDBJ whole genome shotgun (WGS) entry which is preliminary data.</text>
</comment>
<dbReference type="SUPFAM" id="SSF50685">
    <property type="entry name" value="Barwin-like endoglucanases"/>
    <property type="match status" value="1"/>
</dbReference>
<gene>
    <name evidence="7" type="ORF">ACFO26_03165</name>
</gene>
<dbReference type="InterPro" id="IPR051933">
    <property type="entry name" value="Resuscitation_pf_RpfB"/>
</dbReference>
<accession>A0ABV9JBP9</accession>
<dbReference type="Gene3D" id="6.10.250.3150">
    <property type="match status" value="1"/>
</dbReference>
<dbReference type="Pfam" id="PF06725">
    <property type="entry name" value="3D"/>
    <property type="match status" value="1"/>
</dbReference>
<dbReference type="Proteomes" id="UP001595987">
    <property type="component" value="Unassembled WGS sequence"/>
</dbReference>
<dbReference type="Pfam" id="PF24568">
    <property type="entry name" value="CC_PcsB"/>
    <property type="match status" value="1"/>
</dbReference>
<evidence type="ECO:0000313" key="8">
    <source>
        <dbReference type="Proteomes" id="UP001595987"/>
    </source>
</evidence>
<proteinExistence type="predicted"/>
<evidence type="ECO:0000256" key="4">
    <source>
        <dbReference type="SAM" id="SignalP"/>
    </source>
</evidence>
<evidence type="ECO:0000259" key="5">
    <source>
        <dbReference type="Pfam" id="PF06725"/>
    </source>
</evidence>
<evidence type="ECO:0000259" key="6">
    <source>
        <dbReference type="Pfam" id="PF24568"/>
    </source>
</evidence>
<protein>
    <submittedName>
        <fullName evidence="7">3D domain-containing protein</fullName>
    </submittedName>
</protein>
<dbReference type="EMBL" id="JBHSGD010000004">
    <property type="protein sequence ID" value="MFC4651897.1"/>
    <property type="molecule type" value="Genomic_DNA"/>
</dbReference>
<organism evidence="7 8">
    <name type="scientific">Lactococcus nasutitermitis</name>
    <dbReference type="NCBI Taxonomy" id="1652957"/>
    <lineage>
        <taxon>Bacteria</taxon>
        <taxon>Bacillati</taxon>
        <taxon>Bacillota</taxon>
        <taxon>Bacilli</taxon>
        <taxon>Lactobacillales</taxon>
        <taxon>Streptococcaceae</taxon>
        <taxon>Lactococcus</taxon>
    </lineage>
</organism>
<evidence type="ECO:0000256" key="1">
    <source>
        <dbReference type="ARBA" id="ARBA00022729"/>
    </source>
</evidence>
<feature type="region of interest" description="Disordered" evidence="3">
    <location>
        <begin position="241"/>
        <end position="278"/>
    </location>
</feature>
<evidence type="ECO:0000256" key="3">
    <source>
        <dbReference type="SAM" id="MobiDB-lite"/>
    </source>
</evidence>
<dbReference type="RefSeq" id="WP_213533797.1">
    <property type="nucleotide sequence ID" value="NZ_BOVQ01000002.1"/>
</dbReference>
<reference evidence="8" key="1">
    <citation type="journal article" date="2019" name="Int. J. Syst. Evol. Microbiol.">
        <title>The Global Catalogue of Microorganisms (GCM) 10K type strain sequencing project: providing services to taxonomists for standard genome sequencing and annotation.</title>
        <authorList>
            <consortium name="The Broad Institute Genomics Platform"/>
            <consortium name="The Broad Institute Genome Sequencing Center for Infectious Disease"/>
            <person name="Wu L."/>
            <person name="Ma J."/>
        </authorList>
    </citation>
    <scope>NUCLEOTIDE SEQUENCE [LARGE SCALE GENOMIC DNA]</scope>
    <source>
        <strain evidence="8">CCUG 63287</strain>
    </source>
</reference>
<sequence length="371" mass="38843">MKIMISEKMKKISFIAGVSLLFLGSFPVAADDTTSTAGVNQQIQAFQTQLNSELSQANALYTKASDSQEQVVATQTKIDNLKGKIVTSEKDYASLKVSVANQLRSIQSSGGVSSSVIDIVASSSSLSDMIQRLTNLNLVMKAESTQAQQLVKTQNSLKDMKSSLEKSKIQLENNQASYQSQVTSLQGSISTLKDKISSNQQLLQEMQAQAEQKQKEATQLNEENAAKAAAAAKKAAAAQKQTASSSSSTASSSSSASSSNSNSNTPSPKPVPPVVPSTGRSLNVLATAYSSDNGLGYITAMGINLHENPMCIAVDPSVIPLGSMVEVPGYGIAVAGDTGGAIIGNHIDVHLPTTAQAQAWGAKNITIQILS</sequence>
<keyword evidence="1 4" id="KW-0732">Signal</keyword>
<dbReference type="InterPro" id="IPR010611">
    <property type="entry name" value="3D_dom"/>
</dbReference>
<feature type="compositionally biased region" description="Low complexity" evidence="3">
    <location>
        <begin position="241"/>
        <end position="266"/>
    </location>
</feature>
<name>A0ABV9JBP9_9LACT</name>
<evidence type="ECO:0000256" key="2">
    <source>
        <dbReference type="SAM" id="Coils"/>
    </source>
</evidence>